<name>A0ACB9PUI1_BAUVA</name>
<gene>
    <name evidence="1" type="ORF">L6164_005632</name>
</gene>
<keyword evidence="2" id="KW-1185">Reference proteome</keyword>
<protein>
    <submittedName>
        <fullName evidence="1">Uncharacterized protein</fullName>
    </submittedName>
</protein>
<sequence length="117" mass="13325">MFAPSIKNCNPPRFDSFKRPNVICNYNKKPGHTKNKCYRMNGFPPDFKFTKGRKFLGSVQSNVSEDVILVTLQTISPEQYNKLLSLLNNLKPANQANQTPVATDKLHRVPTKQESFP</sequence>
<dbReference type="Proteomes" id="UP000828941">
    <property type="component" value="Chromosome 3"/>
</dbReference>
<dbReference type="EMBL" id="CM039428">
    <property type="protein sequence ID" value="KAI4351256.1"/>
    <property type="molecule type" value="Genomic_DNA"/>
</dbReference>
<organism evidence="1 2">
    <name type="scientific">Bauhinia variegata</name>
    <name type="common">Purple orchid tree</name>
    <name type="synonym">Phanera variegata</name>
    <dbReference type="NCBI Taxonomy" id="167791"/>
    <lineage>
        <taxon>Eukaryota</taxon>
        <taxon>Viridiplantae</taxon>
        <taxon>Streptophyta</taxon>
        <taxon>Embryophyta</taxon>
        <taxon>Tracheophyta</taxon>
        <taxon>Spermatophyta</taxon>
        <taxon>Magnoliopsida</taxon>
        <taxon>eudicotyledons</taxon>
        <taxon>Gunneridae</taxon>
        <taxon>Pentapetalae</taxon>
        <taxon>rosids</taxon>
        <taxon>fabids</taxon>
        <taxon>Fabales</taxon>
        <taxon>Fabaceae</taxon>
        <taxon>Cercidoideae</taxon>
        <taxon>Cercideae</taxon>
        <taxon>Bauhiniinae</taxon>
        <taxon>Bauhinia</taxon>
    </lineage>
</organism>
<proteinExistence type="predicted"/>
<comment type="caution">
    <text evidence="1">The sequence shown here is derived from an EMBL/GenBank/DDBJ whole genome shotgun (WGS) entry which is preliminary data.</text>
</comment>
<accession>A0ACB9PUI1</accession>
<evidence type="ECO:0000313" key="2">
    <source>
        <dbReference type="Proteomes" id="UP000828941"/>
    </source>
</evidence>
<reference evidence="1 2" key="1">
    <citation type="journal article" date="2022" name="DNA Res.">
        <title>Chromosomal-level genome assembly of the orchid tree Bauhinia variegata (Leguminosae; Cercidoideae) supports the allotetraploid origin hypothesis of Bauhinia.</title>
        <authorList>
            <person name="Zhong Y."/>
            <person name="Chen Y."/>
            <person name="Zheng D."/>
            <person name="Pang J."/>
            <person name="Liu Y."/>
            <person name="Luo S."/>
            <person name="Meng S."/>
            <person name="Qian L."/>
            <person name="Wei D."/>
            <person name="Dai S."/>
            <person name="Zhou R."/>
        </authorList>
    </citation>
    <scope>NUCLEOTIDE SEQUENCE [LARGE SCALE GENOMIC DNA]</scope>
    <source>
        <strain evidence="1">BV-YZ2020</strain>
    </source>
</reference>
<evidence type="ECO:0000313" key="1">
    <source>
        <dbReference type="EMBL" id="KAI4351256.1"/>
    </source>
</evidence>